<feature type="region of interest" description="Disordered" evidence="1">
    <location>
        <begin position="21"/>
        <end position="56"/>
    </location>
</feature>
<keyword evidence="3" id="KW-1185">Reference proteome</keyword>
<proteinExistence type="predicted"/>
<sequence length="496" mass="55081">MFARPLVRRRRQRCVSARTLPAATAQQPELRRRRSRCPHTCRPWSPRAGPTDSVRVRRRQPLSHLTSPAPQLLSHLHKISNFNSIASVSLVRSRSLAHSATWRRAIPRCTTPRRAAPPPPPLKLSARWEPSHAHDCSRTGDARSRQHRRPPPAVSSPASLPLLCMRPPAVRDTMCSRHLCALLARPAIAHVPITYDRTHALCTSIAGCSTGPRALLPPAPALLHRSCPHRFLVPPPAHCSSPRRRHAMPPHSGHRYQLTMYFLLAGRTAERRCPVHSARLKNWAYSSRCSLLLREAASAVADARGAQAARARVTRLPTHEDSIKNGAADSRLHRRPRTALPAGAFTRRSHTGIGRPRTSVTASRLRIALHTFPTARRGASPITRATVLQHARPALAQRTSLRAYPEVVSRVQAAAGPEETSQRRGDNDDEGNTPSPAAFVCKDWARAAQPVDDDDADVGLQREWMHPQRRREAQHALHPIPCLMRVVVELSSLRTV</sequence>
<organism evidence="2 3">
    <name type="scientific">Hypholoma sublateritium (strain FD-334 SS-4)</name>
    <dbReference type="NCBI Taxonomy" id="945553"/>
    <lineage>
        <taxon>Eukaryota</taxon>
        <taxon>Fungi</taxon>
        <taxon>Dikarya</taxon>
        <taxon>Basidiomycota</taxon>
        <taxon>Agaricomycotina</taxon>
        <taxon>Agaricomycetes</taxon>
        <taxon>Agaricomycetidae</taxon>
        <taxon>Agaricales</taxon>
        <taxon>Agaricineae</taxon>
        <taxon>Strophariaceae</taxon>
        <taxon>Hypholoma</taxon>
    </lineage>
</organism>
<reference evidence="3" key="1">
    <citation type="submission" date="2014-04" db="EMBL/GenBank/DDBJ databases">
        <title>Evolutionary Origins and Diversification of the Mycorrhizal Mutualists.</title>
        <authorList>
            <consortium name="DOE Joint Genome Institute"/>
            <consortium name="Mycorrhizal Genomics Consortium"/>
            <person name="Kohler A."/>
            <person name="Kuo A."/>
            <person name="Nagy L.G."/>
            <person name="Floudas D."/>
            <person name="Copeland A."/>
            <person name="Barry K.W."/>
            <person name="Cichocki N."/>
            <person name="Veneault-Fourrey C."/>
            <person name="LaButti K."/>
            <person name="Lindquist E.A."/>
            <person name="Lipzen A."/>
            <person name="Lundell T."/>
            <person name="Morin E."/>
            <person name="Murat C."/>
            <person name="Riley R."/>
            <person name="Ohm R."/>
            <person name="Sun H."/>
            <person name="Tunlid A."/>
            <person name="Henrissat B."/>
            <person name="Grigoriev I.V."/>
            <person name="Hibbett D.S."/>
            <person name="Martin F."/>
        </authorList>
    </citation>
    <scope>NUCLEOTIDE SEQUENCE [LARGE SCALE GENOMIC DNA]</scope>
    <source>
        <strain evidence="3">FD-334 SS-4</strain>
    </source>
</reference>
<evidence type="ECO:0000313" key="3">
    <source>
        <dbReference type="Proteomes" id="UP000054270"/>
    </source>
</evidence>
<dbReference type="Proteomes" id="UP000054270">
    <property type="component" value="Unassembled WGS sequence"/>
</dbReference>
<feature type="compositionally biased region" description="Basic and acidic residues" evidence="1">
    <location>
        <begin position="129"/>
        <end position="144"/>
    </location>
</feature>
<dbReference type="AlphaFoldDB" id="A0A0D2NVF3"/>
<feature type="region of interest" description="Disordered" evidence="1">
    <location>
        <begin position="107"/>
        <end position="159"/>
    </location>
</feature>
<gene>
    <name evidence="2" type="ORF">HYPSUDRAFT_201878</name>
</gene>
<dbReference type="EMBL" id="KN817547">
    <property type="protein sequence ID" value="KJA22799.1"/>
    <property type="molecule type" value="Genomic_DNA"/>
</dbReference>
<evidence type="ECO:0000256" key="1">
    <source>
        <dbReference type="SAM" id="MobiDB-lite"/>
    </source>
</evidence>
<protein>
    <submittedName>
        <fullName evidence="2">Uncharacterized protein</fullName>
    </submittedName>
</protein>
<name>A0A0D2NVF3_HYPSF</name>
<feature type="region of interest" description="Disordered" evidence="1">
    <location>
        <begin position="412"/>
        <end position="437"/>
    </location>
</feature>
<accession>A0A0D2NVF3</accession>
<evidence type="ECO:0000313" key="2">
    <source>
        <dbReference type="EMBL" id="KJA22799.1"/>
    </source>
</evidence>